<dbReference type="PANTHER" id="PTHR32338:SF10">
    <property type="entry name" value="N-ACETYL-GAMMA-GLUTAMYL-PHOSPHATE REDUCTASE, CHLOROPLASTIC-RELATED"/>
    <property type="match status" value="1"/>
</dbReference>
<dbReference type="PROSITE" id="PS01224">
    <property type="entry name" value="ARGC"/>
    <property type="match status" value="1"/>
</dbReference>
<evidence type="ECO:0000259" key="2">
    <source>
        <dbReference type="Pfam" id="PF22698"/>
    </source>
</evidence>
<dbReference type="Gene3D" id="3.30.360.10">
    <property type="entry name" value="Dihydrodipicolinate Reductase, domain 2"/>
    <property type="match status" value="1"/>
</dbReference>
<dbReference type="InterPro" id="IPR058924">
    <property type="entry name" value="AGPR_dimerisation_dom"/>
</dbReference>
<reference evidence="3 4" key="1">
    <citation type="journal article" date="2020" name="ISME J.">
        <title>Uncovering the hidden diversity of litter-decomposition mechanisms in mushroom-forming fungi.</title>
        <authorList>
            <person name="Floudas D."/>
            <person name="Bentzer J."/>
            <person name="Ahren D."/>
            <person name="Johansson T."/>
            <person name="Persson P."/>
            <person name="Tunlid A."/>
        </authorList>
    </citation>
    <scope>NUCLEOTIDE SEQUENCE [LARGE SCALE GENOMIC DNA]</scope>
    <source>
        <strain evidence="3 4">CBS 101986</strain>
    </source>
</reference>
<dbReference type="InterPro" id="IPR023013">
    <property type="entry name" value="AGPR_AS"/>
</dbReference>
<feature type="domain" description="N-acetyl-gamma-glutamyl-phosphate reductase dimerisation" evidence="2">
    <location>
        <begin position="37"/>
        <end position="211"/>
    </location>
</feature>
<name>A0A8H5AQ19_9AGAR</name>
<gene>
    <name evidence="3" type="ORF">D9619_013600</name>
</gene>
<dbReference type="InterPro" id="IPR050085">
    <property type="entry name" value="AGPR"/>
</dbReference>
<dbReference type="EMBL" id="JAACJJ010000062">
    <property type="protein sequence ID" value="KAF5309021.1"/>
    <property type="molecule type" value="Genomic_DNA"/>
</dbReference>
<organism evidence="3 4">
    <name type="scientific">Psilocybe cf. subviscida</name>
    <dbReference type="NCBI Taxonomy" id="2480587"/>
    <lineage>
        <taxon>Eukaryota</taxon>
        <taxon>Fungi</taxon>
        <taxon>Dikarya</taxon>
        <taxon>Basidiomycota</taxon>
        <taxon>Agaricomycotina</taxon>
        <taxon>Agaricomycetes</taxon>
        <taxon>Agaricomycetidae</taxon>
        <taxon>Agaricales</taxon>
        <taxon>Agaricineae</taxon>
        <taxon>Strophariaceae</taxon>
        <taxon>Psilocybe</taxon>
    </lineage>
</organism>
<dbReference type="GO" id="GO:0003942">
    <property type="term" value="F:N-acetyl-gamma-glutamyl-phosphate reductase activity"/>
    <property type="evidence" value="ECO:0007669"/>
    <property type="project" value="InterPro"/>
</dbReference>
<dbReference type="AlphaFoldDB" id="A0A8H5AQ19"/>
<evidence type="ECO:0000313" key="4">
    <source>
        <dbReference type="Proteomes" id="UP000567179"/>
    </source>
</evidence>
<dbReference type="OrthoDB" id="438291at2759"/>
<feature type="active site" evidence="1">
    <location>
        <position position="37"/>
    </location>
</feature>
<dbReference type="Proteomes" id="UP000567179">
    <property type="component" value="Unassembled WGS sequence"/>
</dbReference>
<dbReference type="SUPFAM" id="SSF55347">
    <property type="entry name" value="Glyceraldehyde-3-phosphate dehydrogenase-like, C-terminal domain"/>
    <property type="match status" value="1"/>
</dbReference>
<dbReference type="Pfam" id="PF22698">
    <property type="entry name" value="Semialdhyde_dhC_1"/>
    <property type="match status" value="1"/>
</dbReference>
<dbReference type="GO" id="GO:0008652">
    <property type="term" value="P:amino acid biosynthetic process"/>
    <property type="evidence" value="ECO:0007669"/>
    <property type="project" value="UniProtKB-KW"/>
</dbReference>
<comment type="caution">
    <text evidence="3">The sequence shown here is derived from an EMBL/GenBank/DDBJ whole genome shotgun (WGS) entry which is preliminary data.</text>
</comment>
<evidence type="ECO:0000313" key="3">
    <source>
        <dbReference type="EMBL" id="KAF5309021.1"/>
    </source>
</evidence>
<evidence type="ECO:0000256" key="1">
    <source>
        <dbReference type="PROSITE-ProRule" id="PRU10010"/>
    </source>
</evidence>
<dbReference type="PANTHER" id="PTHR32338">
    <property type="entry name" value="N-ACETYL-GAMMA-GLUTAMYL-PHOSPHATE REDUCTASE, CHLOROPLASTIC-RELATED-RELATED"/>
    <property type="match status" value="1"/>
</dbReference>
<keyword evidence="4" id="KW-1185">Reference proteome</keyword>
<sequence length="242" mass="25842">MSGISIKSNYHSRSMDFVELYGRDSVRAAKRISNPGCYATSSQMLLAPLVNHLKPGHLPTVFGVSGYSGAGTIMEKDASGKLVTKPKVSAESLQGAIKAYALTGHIHEREAGHHLSTLAVDGTPVRVAFIPSVAPWFSGILSTISVPLKHKMSAKEVLALFEERYAGETLVRIQKGVVELKDVENQHGWAVGGFQMSVDGDRVVITGGLDNLLKGAATQCLQNLNLALGYDEYAGIPLPKSA</sequence>
<accession>A0A8H5AQ19</accession>
<protein>
    <recommendedName>
        <fullName evidence="2">N-acetyl-gamma-glutamyl-phosphate reductase dimerisation domain-containing protein</fullName>
    </recommendedName>
</protein>
<proteinExistence type="predicted"/>